<keyword evidence="1" id="KW-0472">Membrane</keyword>
<keyword evidence="1" id="KW-0812">Transmembrane</keyword>
<comment type="caution">
    <text evidence="2">The sequence shown here is derived from an EMBL/GenBank/DDBJ whole genome shotgun (WGS) entry which is preliminary data.</text>
</comment>
<feature type="transmembrane region" description="Helical" evidence="1">
    <location>
        <begin position="12"/>
        <end position="45"/>
    </location>
</feature>
<accession>A0A0D8J5N9</accession>
<keyword evidence="3" id="KW-1185">Reference proteome</keyword>
<evidence type="ECO:0000313" key="3">
    <source>
        <dbReference type="Proteomes" id="UP000032544"/>
    </source>
</evidence>
<evidence type="ECO:0000313" key="2">
    <source>
        <dbReference type="EMBL" id="KJF42202.1"/>
    </source>
</evidence>
<evidence type="ECO:0000256" key="1">
    <source>
        <dbReference type="SAM" id="Phobius"/>
    </source>
</evidence>
<sequence>MASKLSSQARDFYFSLSALTIVKCKICFAAFYITIGITFIFSNVIEQNSMRKVKKADLTAEK</sequence>
<gene>
    <name evidence="2" type="ORF">LH29_20615</name>
</gene>
<organism evidence="2 3">
    <name type="scientific">Draconibacterium sediminis</name>
    <dbReference type="NCBI Taxonomy" id="1544798"/>
    <lineage>
        <taxon>Bacteria</taxon>
        <taxon>Pseudomonadati</taxon>
        <taxon>Bacteroidota</taxon>
        <taxon>Bacteroidia</taxon>
        <taxon>Marinilabiliales</taxon>
        <taxon>Prolixibacteraceae</taxon>
        <taxon>Draconibacterium</taxon>
    </lineage>
</organism>
<protein>
    <submittedName>
        <fullName evidence="2">Uncharacterized protein</fullName>
    </submittedName>
</protein>
<dbReference type="Proteomes" id="UP000032544">
    <property type="component" value="Unassembled WGS sequence"/>
</dbReference>
<keyword evidence="1" id="KW-1133">Transmembrane helix</keyword>
<name>A0A0D8J5N9_9BACT</name>
<dbReference type="AlphaFoldDB" id="A0A0D8J5N9"/>
<proteinExistence type="predicted"/>
<dbReference type="EMBL" id="JRHC01000006">
    <property type="protein sequence ID" value="KJF42202.1"/>
    <property type="molecule type" value="Genomic_DNA"/>
</dbReference>
<reference evidence="2 3" key="1">
    <citation type="submission" date="2014-09" db="EMBL/GenBank/DDBJ databases">
        <title>Draft Genome Sequence of Draconibacterium sp. JN14CK-3.</title>
        <authorList>
            <person name="Dong C."/>
            <person name="Lai Q."/>
            <person name="Shao Z."/>
        </authorList>
    </citation>
    <scope>NUCLEOTIDE SEQUENCE [LARGE SCALE GENOMIC DNA]</scope>
    <source>
        <strain evidence="2 3">JN14CK-3</strain>
    </source>
</reference>